<dbReference type="Proteomes" id="UP000006320">
    <property type="component" value="Unassembled WGS sequence"/>
</dbReference>
<gene>
    <name evidence="1" type="ORF">GCHA_0881</name>
</gene>
<accession>A0AAV3UV21</accession>
<organism evidence="1 2">
    <name type="scientific">Paraglaciecola chathamensis S18K6</name>
    <dbReference type="NCBI Taxonomy" id="1127672"/>
    <lineage>
        <taxon>Bacteria</taxon>
        <taxon>Pseudomonadati</taxon>
        <taxon>Pseudomonadota</taxon>
        <taxon>Gammaproteobacteria</taxon>
        <taxon>Alteromonadales</taxon>
        <taxon>Alteromonadaceae</taxon>
        <taxon>Paraglaciecola</taxon>
    </lineage>
</organism>
<dbReference type="AlphaFoldDB" id="A0AAV3UV21"/>
<sequence length="50" mass="5627">MNNSKVVVININFLLLAVDDDGKNGRVLSAVFPMKFNKQLFFASFNTNPH</sequence>
<name>A0AAV3UV21_9ALTE</name>
<comment type="caution">
    <text evidence="1">The sequence shown here is derived from an EMBL/GenBank/DDBJ whole genome shotgun (WGS) entry which is preliminary data.</text>
</comment>
<dbReference type="EMBL" id="BAEM01000010">
    <property type="protein sequence ID" value="GAC08844.1"/>
    <property type="molecule type" value="Genomic_DNA"/>
</dbReference>
<dbReference type="RefSeq" id="WP_007985384.1">
    <property type="nucleotide sequence ID" value="NZ_BAEM01000010.1"/>
</dbReference>
<protein>
    <submittedName>
        <fullName evidence="1">Uncharacterized protein</fullName>
    </submittedName>
</protein>
<evidence type="ECO:0000313" key="2">
    <source>
        <dbReference type="Proteomes" id="UP000006320"/>
    </source>
</evidence>
<evidence type="ECO:0000313" key="1">
    <source>
        <dbReference type="EMBL" id="GAC08844.1"/>
    </source>
</evidence>
<proteinExistence type="predicted"/>
<reference evidence="1 2" key="1">
    <citation type="journal article" date="2017" name="Antonie Van Leeuwenhoek">
        <title>Rhizobium rhizosphaerae sp. nov., a novel species isolated from rice rhizosphere.</title>
        <authorList>
            <person name="Zhao J.J."/>
            <person name="Zhang J."/>
            <person name="Zhang R.J."/>
            <person name="Zhang C.W."/>
            <person name="Yin H.Q."/>
            <person name="Zhang X.X."/>
        </authorList>
    </citation>
    <scope>NUCLEOTIDE SEQUENCE [LARGE SCALE GENOMIC DNA]</scope>
    <source>
        <strain evidence="1 2">S18K6</strain>
    </source>
</reference>